<evidence type="ECO:0000259" key="2">
    <source>
        <dbReference type="Pfam" id="PF13472"/>
    </source>
</evidence>
<gene>
    <name evidence="3" type="ORF">KP77_20710</name>
</gene>
<dbReference type="GO" id="GO:0004622">
    <property type="term" value="F:phosphatidylcholine lysophospholipase activity"/>
    <property type="evidence" value="ECO:0007669"/>
    <property type="project" value="TreeGrafter"/>
</dbReference>
<keyword evidence="4" id="KW-1185">Reference proteome</keyword>
<dbReference type="AlphaFoldDB" id="A0A0C2RF91"/>
<evidence type="ECO:0000313" key="4">
    <source>
        <dbReference type="Proteomes" id="UP000031950"/>
    </source>
</evidence>
<dbReference type="Gene3D" id="3.40.50.1110">
    <property type="entry name" value="SGNH hydrolase"/>
    <property type="match status" value="1"/>
</dbReference>
<dbReference type="Proteomes" id="UP000031950">
    <property type="component" value="Unassembled WGS sequence"/>
</dbReference>
<evidence type="ECO:0000313" key="3">
    <source>
        <dbReference type="EMBL" id="KIL48860.1"/>
    </source>
</evidence>
<comment type="caution">
    <text evidence="3">The sequence shown here is derived from an EMBL/GenBank/DDBJ whole genome shotgun (WGS) entry which is preliminary data.</text>
</comment>
<keyword evidence="1" id="KW-0732">Signal</keyword>
<dbReference type="InterPro" id="IPR036514">
    <property type="entry name" value="SGNH_hydro_sf"/>
</dbReference>
<dbReference type="STRING" id="135826.KP77_20710"/>
<dbReference type="CDD" id="cd04506">
    <property type="entry name" value="SGNH_hydrolase_YpmR_like"/>
    <property type="match status" value="1"/>
</dbReference>
<accession>A0A0C2RF91</accession>
<evidence type="ECO:0000256" key="1">
    <source>
        <dbReference type="SAM" id="SignalP"/>
    </source>
</evidence>
<protein>
    <recommendedName>
        <fullName evidence="2">SGNH hydrolase-type esterase domain-containing protein</fullName>
    </recommendedName>
</protein>
<dbReference type="InterPro" id="IPR013830">
    <property type="entry name" value="SGNH_hydro"/>
</dbReference>
<feature type="domain" description="SGNH hydrolase-type esterase" evidence="2">
    <location>
        <begin position="56"/>
        <end position="247"/>
    </location>
</feature>
<dbReference type="Pfam" id="PF13472">
    <property type="entry name" value="Lipase_GDSL_2"/>
    <property type="match status" value="1"/>
</dbReference>
<dbReference type="SUPFAM" id="SSF52266">
    <property type="entry name" value="SGNH hydrolase"/>
    <property type="match status" value="1"/>
</dbReference>
<organism evidence="3 4">
    <name type="scientific">Jeotgalibacillus alimentarius</name>
    <dbReference type="NCBI Taxonomy" id="135826"/>
    <lineage>
        <taxon>Bacteria</taxon>
        <taxon>Bacillati</taxon>
        <taxon>Bacillota</taxon>
        <taxon>Bacilli</taxon>
        <taxon>Bacillales</taxon>
        <taxon>Caryophanaceae</taxon>
        <taxon>Jeotgalibacillus</taxon>
    </lineage>
</organism>
<dbReference type="InterPro" id="IPR051532">
    <property type="entry name" value="Ester_Hydrolysis_Enzymes"/>
</dbReference>
<sequence length="270" mass="30131">MKKLKKILLVVISSSLMIMTGCQLSSAQQEKREIELTDKKLPDEGFFPEPLNIVSLGDSLTQGVGDSQDLGGYVPILEDSLEERTEFGEVNILNFGKRGNRSDQLLKRISEEEEIRTAIASSDVAVITIGGNDVMKVVKSTFPSMTFENFEGARLNYEEHLAAILSDIRELNPDISIVLMGIYNPFFIFSADVKEMKMIVETWNASGEAILNDYENTSYVEVADIFRQTDQNLLHTDYFHPNDDGYSLIAERIEEGVIEVLDGGSSQGDE</sequence>
<dbReference type="PANTHER" id="PTHR30383">
    <property type="entry name" value="THIOESTERASE 1/PROTEASE 1/LYSOPHOSPHOLIPASE L1"/>
    <property type="match status" value="1"/>
</dbReference>
<dbReference type="PROSITE" id="PS51257">
    <property type="entry name" value="PROKAR_LIPOPROTEIN"/>
    <property type="match status" value="1"/>
</dbReference>
<dbReference type="PATRIC" id="fig|135826.4.peg.2066"/>
<proteinExistence type="predicted"/>
<dbReference type="EMBL" id="JXRQ01000018">
    <property type="protein sequence ID" value="KIL48860.1"/>
    <property type="molecule type" value="Genomic_DNA"/>
</dbReference>
<reference evidence="3 4" key="1">
    <citation type="submission" date="2015-01" db="EMBL/GenBank/DDBJ databases">
        <title>Genome sequence of Jeotgalibacillus alimentarius.</title>
        <authorList>
            <person name="Goh K.M."/>
            <person name="Chan K.-G."/>
            <person name="Yaakop A.S."/>
            <person name="Ee R."/>
            <person name="Gan H.M."/>
            <person name="Chan C.S."/>
        </authorList>
    </citation>
    <scope>NUCLEOTIDE SEQUENCE [LARGE SCALE GENOMIC DNA]</scope>
    <source>
        <strain evidence="3 4">YKJ-13</strain>
    </source>
</reference>
<dbReference type="PANTHER" id="PTHR30383:SF27">
    <property type="entry name" value="SPORE GERMINATION LIPASE LIPC"/>
    <property type="match status" value="1"/>
</dbReference>
<feature type="chain" id="PRO_5002154320" description="SGNH hydrolase-type esterase domain-containing protein" evidence="1">
    <location>
        <begin position="28"/>
        <end position="270"/>
    </location>
</feature>
<name>A0A0C2RF91_9BACL</name>
<feature type="signal peptide" evidence="1">
    <location>
        <begin position="1"/>
        <end position="27"/>
    </location>
</feature>